<accession>A0A0A7RSC1</accession>
<evidence type="ECO:0000313" key="1">
    <source>
        <dbReference type="EMBL" id="AJA41541.1"/>
    </source>
</evidence>
<name>A0A0A7RSC1_9CAUD</name>
<dbReference type="GeneID" id="24723506"/>
<evidence type="ECO:0008006" key="3">
    <source>
        <dbReference type="Google" id="ProtNLM"/>
    </source>
</evidence>
<organism evidence="1 2">
    <name type="scientific">Escherichia phage DT57C</name>
    <dbReference type="NCBI Taxonomy" id="2681606"/>
    <lineage>
        <taxon>Viruses</taxon>
        <taxon>Duplodnaviria</taxon>
        <taxon>Heunggongvirae</taxon>
        <taxon>Uroviricota</taxon>
        <taxon>Caudoviricetes</taxon>
        <taxon>Demerecviridae</taxon>
        <taxon>Markadamsvirinae</taxon>
        <taxon>Tequintavirus</taxon>
        <taxon>Tequintavirus DT57C</taxon>
    </lineage>
</organism>
<sequence>MTEKKNPLLEQMKEWESNIEFGLIDGEDIVNSMLEVTVDNINPILAGETSDLVGLSSTFDSLANLALDDEEITKEDLATAMNMAINAYISKRTDELGKQINKRDTTLGLMETATMLRSGKQLH</sequence>
<proteinExistence type="predicted"/>
<dbReference type="Proteomes" id="UP000031090">
    <property type="component" value="Segment"/>
</dbReference>
<protein>
    <recommendedName>
        <fullName evidence="3">Capsid and scaffold protein</fullName>
    </recommendedName>
</protein>
<gene>
    <name evidence="1" type="ORF">DT57C_000021</name>
</gene>
<dbReference type="RefSeq" id="YP_009149802.1">
    <property type="nucleotide sequence ID" value="NC_027356.1"/>
</dbReference>
<dbReference type="EMBL" id="KM979354">
    <property type="protein sequence ID" value="AJA41541.1"/>
    <property type="molecule type" value="Genomic_DNA"/>
</dbReference>
<dbReference type="KEGG" id="vg:24723506"/>
<keyword evidence="2" id="KW-1185">Reference proteome</keyword>
<reference evidence="2" key="1">
    <citation type="submission" date="2014-10" db="EMBL/GenBank/DDBJ databases">
        <title>Host range determinants in two T5-related coliphages isolated from horse feces.</title>
        <authorList>
            <person name="Golomidova A.K."/>
            <person name="Kulikov E.E."/>
            <person name="Letarov A.V."/>
            <person name="Prokhorov N.S."/>
        </authorList>
    </citation>
    <scope>NUCLEOTIDE SEQUENCE [LARGE SCALE GENOMIC DNA]</scope>
</reference>
<reference evidence="1 2" key="2">
    <citation type="journal article" date="2015" name="Arch. Virol.">
        <title>Complete genome sequences of T5-related Escherichia coli bacteriophages DT57C and DT571/2 isolated from horse feces.</title>
        <authorList>
            <person name="Golomidova A.K."/>
            <person name="Kulikov E.E."/>
            <person name="Prokhorov N.S."/>
            <person name="Guerrero-Ferreira R.C."/>
            <person name="Ksenzenko V.N."/>
            <person name="Tarasyan K.K."/>
            <person name="Letarov A.V."/>
        </authorList>
    </citation>
    <scope>NUCLEOTIDE SEQUENCE [LARGE SCALE GENOMIC DNA]</scope>
</reference>
<evidence type="ECO:0000313" key="2">
    <source>
        <dbReference type="Proteomes" id="UP000031090"/>
    </source>
</evidence>